<dbReference type="GO" id="GO:0099503">
    <property type="term" value="C:secretory vesicle"/>
    <property type="evidence" value="ECO:0007669"/>
    <property type="project" value="TreeGrafter"/>
</dbReference>
<dbReference type="InterPro" id="IPR014770">
    <property type="entry name" value="Munc13_1"/>
</dbReference>
<evidence type="ECO:0000259" key="8">
    <source>
        <dbReference type="PROSITE" id="PS50004"/>
    </source>
</evidence>
<dbReference type="PROSITE" id="PS51258">
    <property type="entry name" value="MHD1"/>
    <property type="match status" value="1"/>
</dbReference>
<dbReference type="Gene3D" id="2.60.40.150">
    <property type="entry name" value="C2 domain"/>
    <property type="match status" value="2"/>
</dbReference>
<dbReference type="WBParaSite" id="PgR083X_g039_t03">
    <property type="protein sequence ID" value="PgR083X_g039_t03"/>
    <property type="gene ID" value="PgR083X_g039"/>
</dbReference>
<feature type="domain" description="MHD2" evidence="10">
    <location>
        <begin position="899"/>
        <end position="1008"/>
    </location>
</feature>
<dbReference type="Gene3D" id="1.10.357.50">
    <property type="match status" value="1"/>
</dbReference>
<sequence length="1188" mass="135490">FQMCGVSRLRTDPQIRMRRRSTRRRISNAQRAIDFNLFINKRVQASDGNFFEHFTTIAHTTMPSLSAKENETFDINSLLKNCSINGDQKSLEDLYVEAVYTIVHRVGRFSGIADDKLTQYVQQSFRFDDERHMHLLSRANEEKPPVVLLNVLLLEARDLIAKDVNGFSDPFSMMGVIPGKTSKFRALDGSSVTDKSETEKELASNVDDSDIPPLSPRTAEKQKQLGGVLHRFGGSFQRRIGSSKRQKKESDNKQIPAKLIKASSVQRKTLNPKWNEKFQFVVDDVNTDRFHMDIWDHDDEEQSVMDAVTSLNHISGLKGLGRYFKEVTQSARADSQSCMDDFLGCITLRIKDIPSVGIEDWFTLEKRSERSEVSGQVKLKLWLSTKEERNELDEDDLIDVRQHIGLIRQFALHEISQSGAPVSAYQGELSSAAATILHQHAIQGDLTELHQALCSWLAYSSLLNIGISYSFLFDVLSDLISKWVPLILDKDDENLLGNSFAMFDQHCRLAIMDHRIRFPTNRRDSCDSIANLLRCMKLMRESCLYEKCVPLQRSFDATLSAQVEMSAEAYFKKAMEDAANDDPCVELSLLLDSVNIACAQFSSYDPIFKAFTGIDYASISYYQFNRMLEEYLCSELMSESAMDLKTSLIEASKRDGDNGRSLITLIRIHFALLEFRNYRTSKSKDDEDNDEWGFIFDRAIGKWTDLMRVRAFARVDLSCQLDANIQASNDIKYSSSYVDICHMIEQIITTWERMRVSDVRLRVDLTEKVVQSICKIAEYYVDKILAQLASDGFCGDLQVFIPGALVSMFCAAINNAEQVRRRLLFHDKLHLDEIATIYRRVTQCEPKWRNKIEKEIDDCDRYINEQIDATTDRLIRRLRSQLKKHVFHLAWSPYACAVESAIKPLTDMLDAELSSVHRTLLHKNFVRVMLSQLNTLVPLLQDCVDENPGLEPIFYQRLYDGCSVLTDFFHADGKGISMETFTNLPVYQKLMSTLSLNQTSTVQLIEQYYKDLLKEQNDVSECKYGILNVRAYYNTNSQTLVIDVIGAKQLIPLDSNGLSDPFVVTELVPRMRYPSQPLARTRVVSKSLNPIFDETFEFHIPSKIPSFAAVHFIVMDHDFLRSNDFAGEAFLDLAEVPGIGTAAGSALRQFNLILIHPSKKEKASTAVLSSRKDDKDAQDFVRSLNTVY</sequence>
<protein>
    <submittedName>
        <fullName evidence="12">BAI1-associated protein 3</fullName>
    </submittedName>
</protein>
<organism evidence="11 12">
    <name type="scientific">Parascaris univalens</name>
    <name type="common">Nematode worm</name>
    <dbReference type="NCBI Taxonomy" id="6257"/>
    <lineage>
        <taxon>Eukaryota</taxon>
        <taxon>Metazoa</taxon>
        <taxon>Ecdysozoa</taxon>
        <taxon>Nematoda</taxon>
        <taxon>Chromadorea</taxon>
        <taxon>Rhabditida</taxon>
        <taxon>Spirurina</taxon>
        <taxon>Ascaridomorpha</taxon>
        <taxon>Ascaridoidea</taxon>
        <taxon>Ascarididae</taxon>
        <taxon>Parascaris</taxon>
    </lineage>
</organism>
<evidence type="ECO:0000313" key="11">
    <source>
        <dbReference type="Proteomes" id="UP000887569"/>
    </source>
</evidence>
<dbReference type="SUPFAM" id="SSF49562">
    <property type="entry name" value="C2 domain (Calcium/lipid-binding domain, CaLB)"/>
    <property type="match status" value="2"/>
</dbReference>
<feature type="region of interest" description="Disordered" evidence="7">
    <location>
        <begin position="188"/>
        <end position="222"/>
    </location>
</feature>
<dbReference type="InterPro" id="IPR052095">
    <property type="entry name" value="UNC-13_domain"/>
</dbReference>
<feature type="domain" description="C2" evidence="8">
    <location>
        <begin position="129"/>
        <end position="331"/>
    </location>
</feature>
<feature type="domain" description="MHD1" evidence="9">
    <location>
        <begin position="666"/>
        <end position="784"/>
    </location>
</feature>
<evidence type="ECO:0000256" key="6">
    <source>
        <dbReference type="ARBA" id="ARBA00022753"/>
    </source>
</evidence>
<dbReference type="InterPro" id="IPR000008">
    <property type="entry name" value="C2_dom"/>
</dbReference>
<keyword evidence="11" id="KW-1185">Reference proteome</keyword>
<evidence type="ECO:0000256" key="3">
    <source>
        <dbReference type="ARBA" id="ARBA00005823"/>
    </source>
</evidence>
<dbReference type="Proteomes" id="UP000887569">
    <property type="component" value="Unplaced"/>
</dbReference>
<proteinExistence type="inferred from homology"/>
<dbReference type="GO" id="GO:0006887">
    <property type="term" value="P:exocytosis"/>
    <property type="evidence" value="ECO:0007669"/>
    <property type="project" value="UniProtKB-KW"/>
</dbReference>
<dbReference type="PROSITE" id="PS50004">
    <property type="entry name" value="C2"/>
    <property type="match status" value="2"/>
</dbReference>
<evidence type="ECO:0000259" key="10">
    <source>
        <dbReference type="PROSITE" id="PS51259"/>
    </source>
</evidence>
<dbReference type="PROSITE" id="PS51259">
    <property type="entry name" value="MHD2"/>
    <property type="match status" value="1"/>
</dbReference>
<dbReference type="Pfam" id="PF00168">
    <property type="entry name" value="C2"/>
    <property type="match status" value="3"/>
</dbReference>
<evidence type="ECO:0000256" key="2">
    <source>
        <dbReference type="ARBA" id="ARBA00004603"/>
    </source>
</evidence>
<dbReference type="AlphaFoldDB" id="A0A915C3U7"/>
<keyword evidence="4" id="KW-0268">Exocytosis</keyword>
<dbReference type="PANTHER" id="PTHR45999">
    <property type="entry name" value="UNC-13-4A, ISOFORM B"/>
    <property type="match status" value="1"/>
</dbReference>
<evidence type="ECO:0000256" key="1">
    <source>
        <dbReference type="ARBA" id="ARBA00004496"/>
    </source>
</evidence>
<keyword evidence="5" id="KW-0963">Cytoplasm</keyword>
<dbReference type="InterPro" id="IPR014772">
    <property type="entry name" value="Munc13_dom-2"/>
</dbReference>
<comment type="subcellular location">
    <subcellularLocation>
        <location evidence="1">Cytoplasm</location>
    </subcellularLocation>
    <subcellularLocation>
        <location evidence="2">Late endosome</location>
    </subcellularLocation>
</comment>
<evidence type="ECO:0000256" key="4">
    <source>
        <dbReference type="ARBA" id="ARBA00022483"/>
    </source>
</evidence>
<dbReference type="GO" id="GO:0005770">
    <property type="term" value="C:late endosome"/>
    <property type="evidence" value="ECO:0007669"/>
    <property type="project" value="UniProtKB-SubCell"/>
</dbReference>
<evidence type="ECO:0000256" key="7">
    <source>
        <dbReference type="SAM" id="MobiDB-lite"/>
    </source>
</evidence>
<dbReference type="InterPro" id="IPR035892">
    <property type="entry name" value="C2_domain_sf"/>
</dbReference>
<evidence type="ECO:0000313" key="12">
    <source>
        <dbReference type="WBParaSite" id="PgR083X_g039_t03"/>
    </source>
</evidence>
<dbReference type="SMART" id="SM00239">
    <property type="entry name" value="C2"/>
    <property type="match status" value="2"/>
</dbReference>
<keyword evidence="6" id="KW-0967">Endosome</keyword>
<accession>A0A915C3U7</accession>
<reference evidence="12" key="1">
    <citation type="submission" date="2022-11" db="UniProtKB">
        <authorList>
            <consortium name="WormBaseParasite"/>
        </authorList>
    </citation>
    <scope>IDENTIFICATION</scope>
</reference>
<evidence type="ECO:0000259" key="9">
    <source>
        <dbReference type="PROSITE" id="PS51258"/>
    </source>
</evidence>
<name>A0A915C3U7_PARUN</name>
<dbReference type="PANTHER" id="PTHR45999:SF9">
    <property type="entry name" value="BAI1-ASSOCIATED PROTEIN 3"/>
    <property type="match status" value="1"/>
</dbReference>
<comment type="similarity">
    <text evidence="3">Belongs to the unc-13 family.</text>
</comment>
<feature type="domain" description="C2" evidence="8">
    <location>
        <begin position="1023"/>
        <end position="1146"/>
    </location>
</feature>
<evidence type="ECO:0000256" key="5">
    <source>
        <dbReference type="ARBA" id="ARBA00022490"/>
    </source>
</evidence>
<dbReference type="CDD" id="cd04009">
    <property type="entry name" value="C2B_Munc13-like"/>
    <property type="match status" value="1"/>
</dbReference>